<dbReference type="KEGG" id="mop:Mesop_2746"/>
<reference evidence="3 4" key="1">
    <citation type="submission" date="2010-10" db="EMBL/GenBank/DDBJ databases">
        <title>Complete sequence of Mesorhizobium opportunistum WSM2075.</title>
        <authorList>
            <consortium name="US DOE Joint Genome Institute"/>
            <person name="Lucas S."/>
            <person name="Copeland A."/>
            <person name="Lapidus A."/>
            <person name="Cheng J.-F."/>
            <person name="Bruce D."/>
            <person name="Goodwin L."/>
            <person name="Pitluck S."/>
            <person name="Chertkov O."/>
            <person name="Misra M."/>
            <person name="Detter J.C."/>
            <person name="Han C."/>
            <person name="Tapia R."/>
            <person name="Land M."/>
            <person name="Hauser L."/>
            <person name="Kyrpides N."/>
            <person name="Ovchinnikova G."/>
            <person name="Mavrommatis K.M."/>
            <person name="Tiwari R.P."/>
            <person name="Howieson J.G."/>
            <person name="O'Hara G.W."/>
            <person name="Nandasena K.G."/>
            <person name="Woyke T."/>
        </authorList>
    </citation>
    <scope>NUCLEOTIDE SEQUENCE [LARGE SCALE GENOMIC DNA]</scope>
    <source>
        <strain evidence="4">LMG 24607 / HAMBI 3007 / WSM2075</strain>
    </source>
</reference>
<gene>
    <name evidence="3" type="ordered locus">Mesop_2746</name>
</gene>
<feature type="domain" description="Transposase IS801/IS1294" evidence="1">
    <location>
        <begin position="120"/>
        <end position="285"/>
    </location>
</feature>
<evidence type="ECO:0000259" key="1">
    <source>
        <dbReference type="Pfam" id="PF04986"/>
    </source>
</evidence>
<dbReference type="Pfam" id="PF04986">
    <property type="entry name" value="Y2_Tnp"/>
    <property type="match status" value="1"/>
</dbReference>
<feature type="domain" description="Transposase zinc-binding" evidence="2">
    <location>
        <begin position="4"/>
        <end position="78"/>
    </location>
</feature>
<accession>F7Y3A2</accession>
<dbReference type="AlphaFoldDB" id="F7Y3A2"/>
<dbReference type="HOGENOM" id="CLU_038153_1_0_5"/>
<dbReference type="InterPro" id="IPR054832">
    <property type="entry name" value="transpos_IS91"/>
</dbReference>
<dbReference type="GO" id="GO:0003677">
    <property type="term" value="F:DNA binding"/>
    <property type="evidence" value="ECO:0007669"/>
    <property type="project" value="InterPro"/>
</dbReference>
<dbReference type="PANTHER" id="PTHR37023:SF1">
    <property type="entry name" value="ISSOD25 TRANSPOSASE TNPA_ISSOD25"/>
    <property type="match status" value="1"/>
</dbReference>
<evidence type="ECO:0000313" key="4">
    <source>
        <dbReference type="Proteomes" id="UP000001623"/>
    </source>
</evidence>
<name>F7Y3A2_MESOW</name>
<dbReference type="InterPro" id="IPR007069">
    <property type="entry name" value="Transposase_32"/>
</dbReference>
<sequence length="295" mass="33072">MLLSLQQLKVMSAIEHCRTAALGGHVEACADCGQRRIAYNSCRNRHCPKCQGAAARTWLAEREADLLPVGYFHVVFTLPAEVAVIAFHNKTLVYELLFKAASETMLTIAADPKHLGARIGITAVLHTWGSAMTHHPHVHMIVPGGGIAPDGSRWISSRPAFLLPVRVLGKLFRRLFLTRLDALHDAGRLSFFGSMAHLGDRRAFLRHLSPVRKKRWVVYAKAPFAEPEAVLAYLSRYTHRVAISNSRLIAFDKNSVTFRYKDYRRDGANRQQVMVLAIDEFVRRLQPTSQGDQAI</sequence>
<dbReference type="eggNOG" id="COG0517">
    <property type="taxonomic scope" value="Bacteria"/>
</dbReference>
<dbReference type="GO" id="GO:0006313">
    <property type="term" value="P:DNA transposition"/>
    <property type="evidence" value="ECO:0007669"/>
    <property type="project" value="InterPro"/>
</dbReference>
<dbReference type="NCBIfam" id="NF033538">
    <property type="entry name" value="transpos_IS91"/>
    <property type="match status" value="1"/>
</dbReference>
<dbReference type="Pfam" id="PF14319">
    <property type="entry name" value="Zn_Tnp_IS91"/>
    <property type="match status" value="1"/>
</dbReference>
<dbReference type="EMBL" id="CP002279">
    <property type="protein sequence ID" value="AEH87209.1"/>
    <property type="molecule type" value="Genomic_DNA"/>
</dbReference>
<evidence type="ECO:0000259" key="2">
    <source>
        <dbReference type="Pfam" id="PF14319"/>
    </source>
</evidence>
<protein>
    <submittedName>
        <fullName evidence="3">Transposase</fullName>
    </submittedName>
</protein>
<organism evidence="3 4">
    <name type="scientific">Mesorhizobium opportunistum (strain LMG 24607 / HAMBI 3007 / WSM2075)</name>
    <dbReference type="NCBI Taxonomy" id="536019"/>
    <lineage>
        <taxon>Bacteria</taxon>
        <taxon>Pseudomonadati</taxon>
        <taxon>Pseudomonadota</taxon>
        <taxon>Alphaproteobacteria</taxon>
        <taxon>Hyphomicrobiales</taxon>
        <taxon>Phyllobacteriaceae</taxon>
        <taxon>Mesorhizobium</taxon>
    </lineage>
</organism>
<dbReference type="GO" id="GO:0004803">
    <property type="term" value="F:transposase activity"/>
    <property type="evidence" value="ECO:0007669"/>
    <property type="project" value="InterPro"/>
</dbReference>
<dbReference type="PANTHER" id="PTHR37023">
    <property type="entry name" value="TRANSPOSASE"/>
    <property type="match status" value="1"/>
</dbReference>
<dbReference type="InterPro" id="IPR026889">
    <property type="entry name" value="Zn_Tnp"/>
</dbReference>
<dbReference type="Proteomes" id="UP000001623">
    <property type="component" value="Chromosome"/>
</dbReference>
<proteinExistence type="predicted"/>
<evidence type="ECO:0000313" key="3">
    <source>
        <dbReference type="EMBL" id="AEH87209.1"/>
    </source>
</evidence>